<accession>A0AAD4X816</accession>
<name>A0AAD4X816_9MAGN</name>
<dbReference type="Proteomes" id="UP001202328">
    <property type="component" value="Unassembled WGS sequence"/>
</dbReference>
<organism evidence="1 2">
    <name type="scientific">Papaver atlanticum</name>
    <dbReference type="NCBI Taxonomy" id="357466"/>
    <lineage>
        <taxon>Eukaryota</taxon>
        <taxon>Viridiplantae</taxon>
        <taxon>Streptophyta</taxon>
        <taxon>Embryophyta</taxon>
        <taxon>Tracheophyta</taxon>
        <taxon>Spermatophyta</taxon>
        <taxon>Magnoliopsida</taxon>
        <taxon>Ranunculales</taxon>
        <taxon>Papaveraceae</taxon>
        <taxon>Papaveroideae</taxon>
        <taxon>Papaver</taxon>
    </lineage>
</organism>
<gene>
    <name evidence="1" type="ORF">MKW98_028838</name>
</gene>
<reference evidence="1" key="1">
    <citation type="submission" date="2022-04" db="EMBL/GenBank/DDBJ databases">
        <title>A functionally conserved STORR gene fusion in Papaver species that diverged 16.8 million years ago.</title>
        <authorList>
            <person name="Catania T."/>
        </authorList>
    </citation>
    <scope>NUCLEOTIDE SEQUENCE</scope>
    <source>
        <strain evidence="1">S-188037</strain>
    </source>
</reference>
<sequence>MNTISRFCVRRRNPFRSSKPISSSPLVPNNPASANLITLVSKFQYRTLNYPPSQIFSTPGNHFRKFSGESAAECKFDLSKEISRVHDAVLDAQGNIELGYLPPLDAAKIPAENFKALMEKLGFEKEKAGDCRERIEILKEAVDKTVAFGKGNELPYIWGEFKRWYRAGGKFEEETSESEDVSDTLPTAEDQIAMHVDDASSAVVAVNKADIVNCYACG</sequence>
<comment type="caution">
    <text evidence="1">The sequence shown here is derived from an EMBL/GenBank/DDBJ whole genome shotgun (WGS) entry which is preliminary data.</text>
</comment>
<dbReference type="EMBL" id="JAJJMB010014829">
    <property type="protein sequence ID" value="KAI3857574.1"/>
    <property type="molecule type" value="Genomic_DNA"/>
</dbReference>
<dbReference type="AlphaFoldDB" id="A0AAD4X816"/>
<proteinExistence type="predicted"/>
<protein>
    <submittedName>
        <fullName evidence="1">Uncharacterized protein</fullName>
    </submittedName>
</protein>
<evidence type="ECO:0000313" key="1">
    <source>
        <dbReference type="EMBL" id="KAI3857574.1"/>
    </source>
</evidence>
<keyword evidence="2" id="KW-1185">Reference proteome</keyword>
<evidence type="ECO:0000313" key="2">
    <source>
        <dbReference type="Proteomes" id="UP001202328"/>
    </source>
</evidence>